<dbReference type="Proteomes" id="UP001497644">
    <property type="component" value="Chromosome 14"/>
</dbReference>
<name>A0AAV2NFG6_9HYME</name>
<accession>A0AAV2NFG6</accession>
<dbReference type="EMBL" id="OZ034837">
    <property type="protein sequence ID" value="CAL1678804.1"/>
    <property type="molecule type" value="Genomic_DNA"/>
</dbReference>
<evidence type="ECO:0000313" key="2">
    <source>
        <dbReference type="Proteomes" id="UP001497644"/>
    </source>
</evidence>
<dbReference type="AlphaFoldDB" id="A0AAV2NFG6"/>
<gene>
    <name evidence="1" type="ORF">LPLAT_LOCUS4576</name>
</gene>
<reference evidence="1" key="1">
    <citation type="submission" date="2024-04" db="EMBL/GenBank/DDBJ databases">
        <authorList>
            <consortium name="Molecular Ecology Group"/>
        </authorList>
    </citation>
    <scope>NUCLEOTIDE SEQUENCE</scope>
</reference>
<sequence length="70" mass="7553">MNVQHSHAAFSPGRLGWTGSRDLYVSDTQLCDAQNTGSLRRASCLLCAGYADSSSPYGAVGTTYRLLIRQ</sequence>
<proteinExistence type="predicted"/>
<keyword evidence="2" id="KW-1185">Reference proteome</keyword>
<evidence type="ECO:0000313" key="1">
    <source>
        <dbReference type="EMBL" id="CAL1678804.1"/>
    </source>
</evidence>
<organism evidence="1 2">
    <name type="scientific">Lasius platythorax</name>
    <dbReference type="NCBI Taxonomy" id="488582"/>
    <lineage>
        <taxon>Eukaryota</taxon>
        <taxon>Metazoa</taxon>
        <taxon>Ecdysozoa</taxon>
        <taxon>Arthropoda</taxon>
        <taxon>Hexapoda</taxon>
        <taxon>Insecta</taxon>
        <taxon>Pterygota</taxon>
        <taxon>Neoptera</taxon>
        <taxon>Endopterygota</taxon>
        <taxon>Hymenoptera</taxon>
        <taxon>Apocrita</taxon>
        <taxon>Aculeata</taxon>
        <taxon>Formicoidea</taxon>
        <taxon>Formicidae</taxon>
        <taxon>Formicinae</taxon>
        <taxon>Lasius</taxon>
        <taxon>Lasius</taxon>
    </lineage>
</organism>
<protein>
    <submittedName>
        <fullName evidence="1">Uncharacterized protein</fullName>
    </submittedName>
</protein>